<protein>
    <submittedName>
        <fullName evidence="1">Uncharacterized protein</fullName>
    </submittedName>
</protein>
<accession>L9KYH9</accession>
<keyword evidence="2" id="KW-1185">Reference proteome</keyword>
<gene>
    <name evidence="1" type="ORF">TREES_T100014781</name>
</gene>
<organism evidence="1 2">
    <name type="scientific">Tupaia chinensis</name>
    <name type="common">Chinese tree shrew</name>
    <name type="synonym">Tupaia belangeri chinensis</name>
    <dbReference type="NCBI Taxonomy" id="246437"/>
    <lineage>
        <taxon>Eukaryota</taxon>
        <taxon>Metazoa</taxon>
        <taxon>Chordata</taxon>
        <taxon>Craniata</taxon>
        <taxon>Vertebrata</taxon>
        <taxon>Euteleostomi</taxon>
        <taxon>Mammalia</taxon>
        <taxon>Eutheria</taxon>
        <taxon>Euarchontoglires</taxon>
        <taxon>Scandentia</taxon>
        <taxon>Tupaiidae</taxon>
        <taxon>Tupaia</taxon>
    </lineage>
</organism>
<dbReference type="AlphaFoldDB" id="L9KYH9"/>
<evidence type="ECO:0000313" key="2">
    <source>
        <dbReference type="Proteomes" id="UP000011518"/>
    </source>
</evidence>
<evidence type="ECO:0000313" key="1">
    <source>
        <dbReference type="EMBL" id="ELW66222.1"/>
    </source>
</evidence>
<dbReference type="EMBL" id="KB320659">
    <property type="protein sequence ID" value="ELW66222.1"/>
    <property type="molecule type" value="Genomic_DNA"/>
</dbReference>
<dbReference type="Proteomes" id="UP000011518">
    <property type="component" value="Unassembled WGS sequence"/>
</dbReference>
<sequence length="167" mass="18161">MILAFQKPSPTQCLGRRRAAPACRSLSELCSSVLVMTGGAPEALLWGCSVLIAPSPLSLDAMTPRSTSRCHRTSSEGNIVPLSAVPVPPTGNLTVQLAQKKLQQSNKVTQYPSEGQARGFITKPGPHSNPLICPPNRLRQITPQYTDSRWDNVSESNNLKYDPVRVR</sequence>
<reference evidence="2" key="1">
    <citation type="submission" date="2012-07" db="EMBL/GenBank/DDBJ databases">
        <title>Genome of the Chinese tree shrew, a rising model animal genetically related to primates.</title>
        <authorList>
            <person name="Zhang G."/>
            <person name="Fan Y."/>
            <person name="Yao Y."/>
            <person name="Huang Z."/>
        </authorList>
    </citation>
    <scope>NUCLEOTIDE SEQUENCE [LARGE SCALE GENOMIC DNA]</scope>
</reference>
<dbReference type="InParanoid" id="L9KYH9"/>
<name>L9KYH9_TUPCH</name>
<proteinExistence type="predicted"/>
<reference evidence="2" key="2">
    <citation type="journal article" date="2013" name="Nat. Commun.">
        <title>Genome of the Chinese tree shrew.</title>
        <authorList>
            <person name="Fan Y."/>
            <person name="Huang Z.Y."/>
            <person name="Cao C.C."/>
            <person name="Chen C.S."/>
            <person name="Chen Y.X."/>
            <person name="Fan D.D."/>
            <person name="He J."/>
            <person name="Hou H.L."/>
            <person name="Hu L."/>
            <person name="Hu X.T."/>
            <person name="Jiang X.T."/>
            <person name="Lai R."/>
            <person name="Lang Y.S."/>
            <person name="Liang B."/>
            <person name="Liao S.G."/>
            <person name="Mu D."/>
            <person name="Ma Y.Y."/>
            <person name="Niu Y.Y."/>
            <person name="Sun X.Q."/>
            <person name="Xia J.Q."/>
            <person name="Xiao J."/>
            <person name="Xiong Z.Q."/>
            <person name="Xu L."/>
            <person name="Yang L."/>
            <person name="Zhang Y."/>
            <person name="Zhao W."/>
            <person name="Zhao X.D."/>
            <person name="Zheng Y.T."/>
            <person name="Zhou J.M."/>
            <person name="Zhu Y.B."/>
            <person name="Zhang G.J."/>
            <person name="Wang J."/>
            <person name="Yao Y.G."/>
        </authorList>
    </citation>
    <scope>NUCLEOTIDE SEQUENCE [LARGE SCALE GENOMIC DNA]</scope>
</reference>